<name>A0A7S1C875_9STRA</name>
<evidence type="ECO:0000256" key="1">
    <source>
        <dbReference type="SAM" id="MobiDB-lite"/>
    </source>
</evidence>
<dbReference type="EMBL" id="HBFS01005132">
    <property type="protein sequence ID" value="CAD8910261.1"/>
    <property type="molecule type" value="Transcribed_RNA"/>
</dbReference>
<gene>
    <name evidence="2" type="ORF">BSP0115_LOCUS3465</name>
</gene>
<feature type="compositionally biased region" description="Basic residues" evidence="1">
    <location>
        <begin position="37"/>
        <end position="49"/>
    </location>
</feature>
<dbReference type="AlphaFoldDB" id="A0A7S1C875"/>
<accession>A0A7S1C875</accession>
<feature type="region of interest" description="Disordered" evidence="1">
    <location>
        <begin position="14"/>
        <end position="58"/>
    </location>
</feature>
<evidence type="ECO:0000313" key="2">
    <source>
        <dbReference type="EMBL" id="CAD8910261.1"/>
    </source>
</evidence>
<protein>
    <submittedName>
        <fullName evidence="2">Uncharacterized protein</fullName>
    </submittedName>
</protein>
<proteinExistence type="predicted"/>
<organism evidence="2">
    <name type="scientific">Bicosoecida sp. CB-2014</name>
    <dbReference type="NCBI Taxonomy" id="1486930"/>
    <lineage>
        <taxon>Eukaryota</taxon>
        <taxon>Sar</taxon>
        <taxon>Stramenopiles</taxon>
        <taxon>Bigyra</taxon>
        <taxon>Opalozoa</taxon>
        <taxon>Bicosoecida</taxon>
    </lineage>
</organism>
<reference evidence="2" key="1">
    <citation type="submission" date="2021-01" db="EMBL/GenBank/DDBJ databases">
        <authorList>
            <person name="Corre E."/>
            <person name="Pelletier E."/>
            <person name="Niang G."/>
            <person name="Scheremetjew M."/>
            <person name="Finn R."/>
            <person name="Kale V."/>
            <person name="Holt S."/>
            <person name="Cochrane G."/>
            <person name="Meng A."/>
            <person name="Brown T."/>
            <person name="Cohen L."/>
        </authorList>
    </citation>
    <scope>NUCLEOTIDE SEQUENCE</scope>
    <source>
        <strain evidence="2">Ms1</strain>
    </source>
</reference>
<sequence>MELDAADLAMLGLSAAPAAGGHGKGGGKKGKDWRARNREKRLRRPRRKGDRPADPYGVHHDALIAGLASEERREGGAGVGAVRTSGAAKVKRNAASKNEDYTRPTFAGIAPADDA</sequence>